<gene>
    <name evidence="3" type="ORF">MVEN_00600400</name>
</gene>
<name>A0A8H6YRB3_9AGAR</name>
<accession>A0A8H6YRB3</accession>
<dbReference type="EMBL" id="JACAZI010000004">
    <property type="protein sequence ID" value="KAF7362525.1"/>
    <property type="molecule type" value="Genomic_DNA"/>
</dbReference>
<evidence type="ECO:0000313" key="3">
    <source>
        <dbReference type="EMBL" id="KAF7362525.1"/>
    </source>
</evidence>
<dbReference type="Proteomes" id="UP000620124">
    <property type="component" value="Unassembled WGS sequence"/>
</dbReference>
<organism evidence="3 4">
    <name type="scientific">Mycena venus</name>
    <dbReference type="NCBI Taxonomy" id="2733690"/>
    <lineage>
        <taxon>Eukaryota</taxon>
        <taxon>Fungi</taxon>
        <taxon>Dikarya</taxon>
        <taxon>Basidiomycota</taxon>
        <taxon>Agaricomycotina</taxon>
        <taxon>Agaricomycetes</taxon>
        <taxon>Agaricomycetidae</taxon>
        <taxon>Agaricales</taxon>
        <taxon>Marasmiineae</taxon>
        <taxon>Mycenaceae</taxon>
        <taxon>Mycena</taxon>
    </lineage>
</organism>
<dbReference type="OrthoDB" id="5419315at2759"/>
<feature type="region of interest" description="Disordered" evidence="1">
    <location>
        <begin position="1"/>
        <end position="32"/>
    </location>
</feature>
<protein>
    <submittedName>
        <fullName evidence="3">Ustiloxin B cluster transcription factor ustR</fullName>
    </submittedName>
</protein>
<dbReference type="GO" id="GO:0008270">
    <property type="term" value="F:zinc ion binding"/>
    <property type="evidence" value="ECO:0007669"/>
    <property type="project" value="InterPro"/>
</dbReference>
<dbReference type="InterPro" id="IPR036864">
    <property type="entry name" value="Zn2-C6_fun-type_DNA-bd_sf"/>
</dbReference>
<dbReference type="PROSITE" id="PS00463">
    <property type="entry name" value="ZN2_CY6_FUNGAL_1"/>
    <property type="match status" value="1"/>
</dbReference>
<feature type="domain" description="Zn(2)-C6 fungal-type" evidence="2">
    <location>
        <begin position="36"/>
        <end position="70"/>
    </location>
</feature>
<dbReference type="SUPFAM" id="SSF57701">
    <property type="entry name" value="Zn2/Cys6 DNA-binding domain"/>
    <property type="match status" value="1"/>
</dbReference>
<keyword evidence="4" id="KW-1185">Reference proteome</keyword>
<proteinExistence type="predicted"/>
<dbReference type="GO" id="GO:0000981">
    <property type="term" value="F:DNA-binding transcription factor activity, RNA polymerase II-specific"/>
    <property type="evidence" value="ECO:0007669"/>
    <property type="project" value="InterPro"/>
</dbReference>
<dbReference type="PROSITE" id="PS50048">
    <property type="entry name" value="ZN2_CY6_FUNGAL_2"/>
    <property type="match status" value="1"/>
</dbReference>
<evidence type="ECO:0000259" key="2">
    <source>
        <dbReference type="PROSITE" id="PS50048"/>
    </source>
</evidence>
<feature type="compositionally biased region" description="Polar residues" evidence="1">
    <location>
        <begin position="1"/>
        <end position="31"/>
    </location>
</feature>
<sequence length="127" mass="14480">MAPGTESSTLIDENSADQSTAPSSGTKNANSELARGCWTCRVRRRNCGEHERDPDNPGHCRICLRLGITCLGWSAQRPEWLRDKDAIELFKYYIKEQFRGQFIGRPPPDISDFVRQNQFDFFPAQSL</sequence>
<dbReference type="InterPro" id="IPR001138">
    <property type="entry name" value="Zn2Cys6_DnaBD"/>
</dbReference>
<evidence type="ECO:0000313" key="4">
    <source>
        <dbReference type="Proteomes" id="UP000620124"/>
    </source>
</evidence>
<reference evidence="3" key="1">
    <citation type="submission" date="2020-05" db="EMBL/GenBank/DDBJ databases">
        <title>Mycena genomes resolve the evolution of fungal bioluminescence.</title>
        <authorList>
            <person name="Tsai I.J."/>
        </authorList>
    </citation>
    <scope>NUCLEOTIDE SEQUENCE</scope>
    <source>
        <strain evidence="3">CCC161011</strain>
    </source>
</reference>
<evidence type="ECO:0000256" key="1">
    <source>
        <dbReference type="SAM" id="MobiDB-lite"/>
    </source>
</evidence>
<dbReference type="AlphaFoldDB" id="A0A8H6YRB3"/>
<comment type="caution">
    <text evidence="3">The sequence shown here is derived from an EMBL/GenBank/DDBJ whole genome shotgun (WGS) entry which is preliminary data.</text>
</comment>